<sequence>MKIRYFLKKLFFGKDDNDVQLGHTAVKNQAKNLKRVWNNEKHDDIGLEKILRLFLVAVQFIFPGIYVRNYFGKKSLKWKNLAVELYVLVKVTLPLLCLLFDIYKLSVIIFITFYLLIETILYVATLIFVSDMFAKPRSYRRSVLLLFFNYIEIVFDFAVIYGGLELLGGNITSITDYIYFSFVTSATIGFGDICPTTDLGKWLVIIQSMIFIIFVVLFLNFFTSRVEHHHYYDENDKC</sequence>
<feature type="transmembrane region" description="Helical" evidence="11">
    <location>
        <begin position="142"/>
        <end position="164"/>
    </location>
</feature>
<evidence type="ECO:0000256" key="4">
    <source>
        <dbReference type="ARBA" id="ARBA00022692"/>
    </source>
</evidence>
<dbReference type="PANTHER" id="PTHR10027:SF10">
    <property type="entry name" value="SLOWPOKE 2, ISOFORM D"/>
    <property type="match status" value="1"/>
</dbReference>
<keyword evidence="5" id="KW-0631">Potassium channel</keyword>
<evidence type="ECO:0000256" key="5">
    <source>
        <dbReference type="ARBA" id="ARBA00022826"/>
    </source>
</evidence>
<feature type="domain" description="Potassium channel" evidence="12">
    <location>
        <begin position="156"/>
        <end position="226"/>
    </location>
</feature>
<evidence type="ECO:0000259" key="12">
    <source>
        <dbReference type="Pfam" id="PF07885"/>
    </source>
</evidence>
<evidence type="ECO:0000256" key="9">
    <source>
        <dbReference type="ARBA" id="ARBA00023136"/>
    </source>
</evidence>
<keyword evidence="9 11" id="KW-0472">Membrane</keyword>
<keyword evidence="6" id="KW-0630">Potassium</keyword>
<evidence type="ECO:0000256" key="2">
    <source>
        <dbReference type="ARBA" id="ARBA00022448"/>
    </source>
</evidence>
<evidence type="ECO:0000256" key="11">
    <source>
        <dbReference type="SAM" id="Phobius"/>
    </source>
</evidence>
<dbReference type="GO" id="GO:0034220">
    <property type="term" value="P:monoatomic ion transmembrane transport"/>
    <property type="evidence" value="ECO:0007669"/>
    <property type="project" value="UniProtKB-KW"/>
</dbReference>
<keyword evidence="8" id="KW-0406">Ion transport</keyword>
<dbReference type="RefSeq" id="WP_235131076.1">
    <property type="nucleotide sequence ID" value="NZ_JACSGT010000001.1"/>
</dbReference>
<evidence type="ECO:0000256" key="8">
    <source>
        <dbReference type="ARBA" id="ARBA00023065"/>
    </source>
</evidence>
<feature type="transmembrane region" description="Helical" evidence="11">
    <location>
        <begin position="83"/>
        <end position="102"/>
    </location>
</feature>
<accession>A0ABS9C4F5</accession>
<reference evidence="13" key="1">
    <citation type="submission" date="2021-08" db="EMBL/GenBank/DDBJ databases">
        <title>Complete genome sequence of Chryseobacterium sp strain PS-8.</title>
        <authorList>
            <person name="Das S.K."/>
        </authorList>
    </citation>
    <scope>NUCLEOTIDE SEQUENCE</scope>
    <source>
        <strain evidence="13">PS-8</strain>
    </source>
</reference>
<feature type="transmembrane region" description="Helical" evidence="11">
    <location>
        <begin position="108"/>
        <end position="130"/>
    </location>
</feature>
<keyword evidence="10 13" id="KW-0407">Ion channel</keyword>
<comment type="caution">
    <text evidence="13">The sequence shown here is derived from an EMBL/GenBank/DDBJ whole genome shotgun (WGS) entry which is preliminary data.</text>
</comment>
<dbReference type="Gene3D" id="1.10.287.70">
    <property type="match status" value="1"/>
</dbReference>
<feature type="transmembrane region" description="Helical" evidence="11">
    <location>
        <begin position="202"/>
        <end position="222"/>
    </location>
</feature>
<comment type="subcellular location">
    <subcellularLocation>
        <location evidence="1">Membrane</location>
        <topology evidence="1">Multi-pass membrane protein</topology>
    </subcellularLocation>
</comment>
<keyword evidence="14" id="KW-1185">Reference proteome</keyword>
<evidence type="ECO:0000256" key="6">
    <source>
        <dbReference type="ARBA" id="ARBA00022958"/>
    </source>
</evidence>
<dbReference type="SUPFAM" id="SSF81324">
    <property type="entry name" value="Voltage-gated potassium channels"/>
    <property type="match status" value="1"/>
</dbReference>
<feature type="transmembrane region" description="Helical" evidence="11">
    <location>
        <begin position="50"/>
        <end position="71"/>
    </location>
</feature>
<evidence type="ECO:0000256" key="10">
    <source>
        <dbReference type="ARBA" id="ARBA00023303"/>
    </source>
</evidence>
<keyword evidence="4 11" id="KW-0812">Transmembrane</keyword>
<evidence type="ECO:0000256" key="7">
    <source>
        <dbReference type="ARBA" id="ARBA00022989"/>
    </source>
</evidence>
<evidence type="ECO:0000313" key="13">
    <source>
        <dbReference type="EMBL" id="MCF2219452.1"/>
    </source>
</evidence>
<dbReference type="Proteomes" id="UP001430374">
    <property type="component" value="Unassembled WGS sequence"/>
</dbReference>
<organism evidence="13 14">
    <name type="scientific">Chryseobacterium indicum</name>
    <dbReference type="NCBI Taxonomy" id="2766954"/>
    <lineage>
        <taxon>Bacteria</taxon>
        <taxon>Pseudomonadati</taxon>
        <taxon>Bacteroidota</taxon>
        <taxon>Flavobacteriia</taxon>
        <taxon>Flavobacteriales</taxon>
        <taxon>Weeksellaceae</taxon>
        <taxon>Chryseobacterium group</taxon>
        <taxon>Chryseobacterium</taxon>
    </lineage>
</organism>
<evidence type="ECO:0000256" key="1">
    <source>
        <dbReference type="ARBA" id="ARBA00004141"/>
    </source>
</evidence>
<evidence type="ECO:0000256" key="3">
    <source>
        <dbReference type="ARBA" id="ARBA00022538"/>
    </source>
</evidence>
<dbReference type="PANTHER" id="PTHR10027">
    <property type="entry name" value="CALCIUM-ACTIVATED POTASSIUM CHANNEL ALPHA CHAIN"/>
    <property type="match status" value="1"/>
</dbReference>
<dbReference type="InterPro" id="IPR047871">
    <property type="entry name" value="K_chnl_Slo-like"/>
</dbReference>
<evidence type="ECO:0000313" key="14">
    <source>
        <dbReference type="Proteomes" id="UP001430374"/>
    </source>
</evidence>
<dbReference type="EMBL" id="JACSGT010000001">
    <property type="protein sequence ID" value="MCF2219452.1"/>
    <property type="molecule type" value="Genomic_DNA"/>
</dbReference>
<gene>
    <name evidence="13" type="ORF">H9Q08_09060</name>
</gene>
<dbReference type="Pfam" id="PF07885">
    <property type="entry name" value="Ion_trans_2"/>
    <property type="match status" value="1"/>
</dbReference>
<proteinExistence type="predicted"/>
<name>A0ABS9C4F5_9FLAO</name>
<protein>
    <submittedName>
        <fullName evidence="13">Potassium channel family protein</fullName>
    </submittedName>
</protein>
<keyword evidence="2" id="KW-0813">Transport</keyword>
<keyword evidence="7 11" id="KW-1133">Transmembrane helix</keyword>
<keyword evidence="3" id="KW-0633">Potassium transport</keyword>
<dbReference type="InterPro" id="IPR013099">
    <property type="entry name" value="K_chnl_dom"/>
</dbReference>